<gene>
    <name evidence="1" type="ORF">NIES30_18320</name>
</gene>
<sequence length="91" mass="10336">MDFPMASSQPDVRKEALVALTAQFVKQGHPPSYAQHMATASIFQADLELRNAQFSRLLAWLKESHADVYPKALEIAEDVRQEFEKRVTGEF</sequence>
<dbReference type="AlphaFoldDB" id="A0A1U7J1P2"/>
<proteinExistence type="predicted"/>
<dbReference type="EMBL" id="MRCG01000015">
    <property type="protein sequence ID" value="OKH45838.1"/>
    <property type="molecule type" value="Genomic_DNA"/>
</dbReference>
<dbReference type="OrthoDB" id="515070at2"/>
<evidence type="ECO:0000313" key="2">
    <source>
        <dbReference type="Proteomes" id="UP000185557"/>
    </source>
</evidence>
<evidence type="ECO:0000313" key="1">
    <source>
        <dbReference type="EMBL" id="OKH45838.1"/>
    </source>
</evidence>
<name>A0A1U7J1P2_9CYAN</name>
<comment type="caution">
    <text evidence="1">The sequence shown here is derived from an EMBL/GenBank/DDBJ whole genome shotgun (WGS) entry which is preliminary data.</text>
</comment>
<organism evidence="1 2">
    <name type="scientific">Phormidium tenue NIES-30</name>
    <dbReference type="NCBI Taxonomy" id="549789"/>
    <lineage>
        <taxon>Bacteria</taxon>
        <taxon>Bacillati</taxon>
        <taxon>Cyanobacteriota</taxon>
        <taxon>Cyanophyceae</taxon>
        <taxon>Oscillatoriophycideae</taxon>
        <taxon>Oscillatoriales</taxon>
        <taxon>Oscillatoriaceae</taxon>
        <taxon>Phormidium</taxon>
    </lineage>
</organism>
<protein>
    <submittedName>
        <fullName evidence="1">Uncharacterized protein</fullName>
    </submittedName>
</protein>
<dbReference type="Proteomes" id="UP000185557">
    <property type="component" value="Unassembled WGS sequence"/>
</dbReference>
<dbReference type="RefSeq" id="WP_073609885.1">
    <property type="nucleotide sequence ID" value="NZ_MRCG01000015.1"/>
</dbReference>
<accession>A0A1U7J1P2</accession>
<reference evidence="1 2" key="1">
    <citation type="submission" date="2016-11" db="EMBL/GenBank/DDBJ databases">
        <title>Draft Genome Sequences of Nine Cyanobacterial Strains from Diverse Habitats.</title>
        <authorList>
            <person name="Zhu T."/>
            <person name="Hou S."/>
            <person name="Lu X."/>
            <person name="Hess W.R."/>
        </authorList>
    </citation>
    <scope>NUCLEOTIDE SEQUENCE [LARGE SCALE GENOMIC DNA]</scope>
    <source>
        <strain evidence="1 2">NIES-30</strain>
    </source>
</reference>
<keyword evidence="2" id="KW-1185">Reference proteome</keyword>